<dbReference type="PANTHER" id="PTHR43441:SF10">
    <property type="entry name" value="ACETYLTRANSFERASE"/>
    <property type="match status" value="1"/>
</dbReference>
<evidence type="ECO:0000259" key="1">
    <source>
        <dbReference type="PROSITE" id="PS51186"/>
    </source>
</evidence>
<reference evidence="2 3" key="1">
    <citation type="submission" date="2018-03" db="EMBL/GenBank/DDBJ databases">
        <title>Genomic Encyclopedia of Archaeal and Bacterial Type Strains, Phase II (KMG-II): from individual species to whole genera.</title>
        <authorList>
            <person name="Goeker M."/>
        </authorList>
    </citation>
    <scope>NUCLEOTIDE SEQUENCE [LARGE SCALE GENOMIC DNA]</scope>
    <source>
        <strain evidence="2 3">DSM 45601</strain>
    </source>
</reference>
<dbReference type="OrthoDB" id="5191051at2"/>
<dbReference type="GO" id="GO:0008999">
    <property type="term" value="F:protein-N-terminal-alanine acetyltransferase activity"/>
    <property type="evidence" value="ECO:0007669"/>
    <property type="project" value="TreeGrafter"/>
</dbReference>
<comment type="caution">
    <text evidence="2">The sequence shown here is derived from an EMBL/GenBank/DDBJ whole genome shotgun (WGS) entry which is preliminary data.</text>
</comment>
<keyword evidence="2" id="KW-0808">Transferase</keyword>
<keyword evidence="3" id="KW-1185">Reference proteome</keyword>
<accession>A0A2T0PXW3</accession>
<feature type="domain" description="N-acetyltransferase" evidence="1">
    <location>
        <begin position="10"/>
        <end position="175"/>
    </location>
</feature>
<evidence type="ECO:0000313" key="3">
    <source>
        <dbReference type="Proteomes" id="UP000237846"/>
    </source>
</evidence>
<evidence type="ECO:0000313" key="2">
    <source>
        <dbReference type="EMBL" id="PRX96349.1"/>
    </source>
</evidence>
<dbReference type="Gene3D" id="3.40.630.30">
    <property type="match status" value="1"/>
</dbReference>
<dbReference type="AlphaFoldDB" id="A0A2T0PXW3"/>
<dbReference type="Pfam" id="PF13302">
    <property type="entry name" value="Acetyltransf_3"/>
    <property type="match status" value="1"/>
</dbReference>
<dbReference type="SUPFAM" id="SSF55729">
    <property type="entry name" value="Acyl-CoA N-acyltransferases (Nat)"/>
    <property type="match status" value="1"/>
</dbReference>
<gene>
    <name evidence="2" type="ORF">CLV72_108358</name>
</gene>
<dbReference type="Proteomes" id="UP000237846">
    <property type="component" value="Unassembled WGS sequence"/>
</dbReference>
<dbReference type="InterPro" id="IPR000182">
    <property type="entry name" value="GNAT_dom"/>
</dbReference>
<name>A0A2T0PXW3_9ACTN</name>
<protein>
    <submittedName>
        <fullName evidence="2">RimJ/RimL family protein N-acetyltransferase</fullName>
    </submittedName>
</protein>
<dbReference type="PANTHER" id="PTHR43441">
    <property type="entry name" value="RIBOSOMAL-PROTEIN-SERINE ACETYLTRANSFERASE"/>
    <property type="match status" value="1"/>
</dbReference>
<dbReference type="PROSITE" id="PS51186">
    <property type="entry name" value="GNAT"/>
    <property type="match status" value="1"/>
</dbReference>
<dbReference type="InterPro" id="IPR051908">
    <property type="entry name" value="Ribosomal_N-acetyltransferase"/>
</dbReference>
<dbReference type="RefSeq" id="WP_106251236.1">
    <property type="nucleotide sequence ID" value="NZ_PVZC01000008.1"/>
</dbReference>
<dbReference type="EMBL" id="PVZC01000008">
    <property type="protein sequence ID" value="PRX96349.1"/>
    <property type="molecule type" value="Genomic_DNA"/>
</dbReference>
<proteinExistence type="predicted"/>
<dbReference type="GO" id="GO:1990189">
    <property type="term" value="F:protein N-terminal-serine acetyltransferase activity"/>
    <property type="evidence" value="ECO:0007669"/>
    <property type="project" value="TreeGrafter"/>
</dbReference>
<organism evidence="2 3">
    <name type="scientific">Allonocardiopsis opalescens</name>
    <dbReference type="NCBI Taxonomy" id="1144618"/>
    <lineage>
        <taxon>Bacteria</taxon>
        <taxon>Bacillati</taxon>
        <taxon>Actinomycetota</taxon>
        <taxon>Actinomycetes</taxon>
        <taxon>Streptosporangiales</taxon>
        <taxon>Allonocardiopsis</taxon>
    </lineage>
</organism>
<dbReference type="GO" id="GO:0005737">
    <property type="term" value="C:cytoplasm"/>
    <property type="evidence" value="ECO:0007669"/>
    <property type="project" value="TreeGrafter"/>
</dbReference>
<sequence>MLTLPLGDGAELRALEPWNAEEFAAFIERERPALAPWLVWGSTIVDAEGARAMLQRYADEQAAGRGRIYGIWRGGTLVGGTLFRVFDTEAGVCELGVWLAAGERGRGLITKASRLMIDWAVHHRGMARVEWRTIPSNAASLAVAERLGMRRDGLLRGGYPFNGERHDVEVWALLAEEWRAAGPAGADSPAH</sequence>
<dbReference type="InterPro" id="IPR016181">
    <property type="entry name" value="Acyl_CoA_acyltransferase"/>
</dbReference>